<dbReference type="InterPro" id="IPR010129">
    <property type="entry name" value="T1SS_HlyD"/>
</dbReference>
<feature type="transmembrane region" description="Helical" evidence="9">
    <location>
        <begin position="53"/>
        <end position="74"/>
    </location>
</feature>
<dbReference type="InterPro" id="IPR050739">
    <property type="entry name" value="MFP"/>
</dbReference>
<evidence type="ECO:0000256" key="4">
    <source>
        <dbReference type="ARBA" id="ARBA00022475"/>
    </source>
</evidence>
<dbReference type="KEGG" id="mflg:ABS361_06945"/>
<keyword evidence="3 9" id="KW-0813">Transport</keyword>
<evidence type="ECO:0000256" key="9">
    <source>
        <dbReference type="RuleBase" id="RU365093"/>
    </source>
</evidence>
<dbReference type="GO" id="GO:0009306">
    <property type="term" value="P:protein secretion"/>
    <property type="evidence" value="ECO:0007669"/>
    <property type="project" value="InterPro"/>
</dbReference>
<gene>
    <name evidence="13" type="ORF">ABS361_06945</name>
</gene>
<dbReference type="PRINTS" id="PR01490">
    <property type="entry name" value="RTXTOXIND"/>
</dbReference>
<dbReference type="Pfam" id="PF26002">
    <property type="entry name" value="Beta-barrel_AprE"/>
    <property type="match status" value="1"/>
</dbReference>
<comment type="similarity">
    <text evidence="2 9">Belongs to the membrane fusion protein (MFP) (TC 8.A.1) family.</text>
</comment>
<feature type="domain" description="AprE-like beta-barrel" evidence="12">
    <location>
        <begin position="362"/>
        <end position="451"/>
    </location>
</feature>
<evidence type="ECO:0000256" key="5">
    <source>
        <dbReference type="ARBA" id="ARBA00022519"/>
    </source>
</evidence>
<comment type="subcellular location">
    <subcellularLocation>
        <location evidence="1 9">Cell inner membrane</location>
        <topology evidence="1 9">Single-pass membrane protein</topology>
    </subcellularLocation>
</comment>
<organism evidence="13">
    <name type="scientific">Methyloraptor flagellatus</name>
    <dbReference type="NCBI Taxonomy" id="3162530"/>
    <lineage>
        <taxon>Bacteria</taxon>
        <taxon>Pseudomonadati</taxon>
        <taxon>Pseudomonadota</taxon>
        <taxon>Alphaproteobacteria</taxon>
        <taxon>Hyphomicrobiales</taxon>
        <taxon>Ancalomicrobiaceae</taxon>
        <taxon>Methyloraptor</taxon>
    </lineage>
</organism>
<dbReference type="Pfam" id="PF25994">
    <property type="entry name" value="HH_AprE"/>
    <property type="match status" value="1"/>
</dbReference>
<keyword evidence="5 9" id="KW-0997">Cell inner membrane</keyword>
<dbReference type="PROSITE" id="PS00543">
    <property type="entry name" value="HLYD_FAMILY"/>
    <property type="match status" value="1"/>
</dbReference>
<accession>A0AAU7XDU8</accession>
<evidence type="ECO:0000256" key="3">
    <source>
        <dbReference type="ARBA" id="ARBA00022448"/>
    </source>
</evidence>
<evidence type="ECO:0000313" key="13">
    <source>
        <dbReference type="EMBL" id="XBY45968.1"/>
    </source>
</evidence>
<evidence type="ECO:0000256" key="2">
    <source>
        <dbReference type="ARBA" id="ARBA00009477"/>
    </source>
</evidence>
<keyword evidence="8 9" id="KW-0472">Membrane</keyword>
<keyword evidence="10" id="KW-0175">Coiled coil</keyword>
<keyword evidence="6 9" id="KW-0812">Transmembrane</keyword>
<evidence type="ECO:0000256" key="6">
    <source>
        <dbReference type="ARBA" id="ARBA00022692"/>
    </source>
</evidence>
<protein>
    <recommendedName>
        <fullName evidence="9">Membrane fusion protein (MFP) family protein</fullName>
    </recommendedName>
</protein>
<evidence type="ECO:0000256" key="7">
    <source>
        <dbReference type="ARBA" id="ARBA00022989"/>
    </source>
</evidence>
<dbReference type="PANTHER" id="PTHR30386:SF17">
    <property type="entry name" value="ALKALINE PROTEASE SECRETION PROTEIN APRE"/>
    <property type="match status" value="1"/>
</dbReference>
<dbReference type="EMBL" id="CP158568">
    <property type="protein sequence ID" value="XBY45968.1"/>
    <property type="molecule type" value="Genomic_DNA"/>
</dbReference>
<evidence type="ECO:0000256" key="8">
    <source>
        <dbReference type="ARBA" id="ARBA00023136"/>
    </source>
</evidence>
<keyword evidence="4 9" id="KW-1003">Cell membrane</keyword>
<feature type="domain" description="AprE-like long alpha-helical hairpin" evidence="11">
    <location>
        <begin position="129"/>
        <end position="320"/>
    </location>
</feature>
<dbReference type="GO" id="GO:0005886">
    <property type="term" value="C:plasma membrane"/>
    <property type="evidence" value="ECO:0007669"/>
    <property type="project" value="UniProtKB-SubCell"/>
</dbReference>
<dbReference type="PANTHER" id="PTHR30386">
    <property type="entry name" value="MEMBRANE FUSION SUBUNIT OF EMRAB-TOLC MULTIDRUG EFFLUX PUMP"/>
    <property type="match status" value="1"/>
</dbReference>
<feature type="coiled-coil region" evidence="10">
    <location>
        <begin position="184"/>
        <end position="218"/>
    </location>
</feature>
<evidence type="ECO:0000259" key="12">
    <source>
        <dbReference type="Pfam" id="PF26002"/>
    </source>
</evidence>
<sequence length="475" mass="52057">MAQMPAPALASGSVTSAAPTGGAPAQKIGSAISTVRAAASDLVPKRPTNVEGAASFGYAVIGAVFLFFFTWSYFADLSSAVIASGVVAPESNRKTIQHLEGGIVEEILVREADRVVPGQPLVRMLPVQARANADILGKQFDSLLALEARHRAEMDRAEAIAFPEDLLARARENPETAAVLNDQRNQFRERRASFMNQLAILEARIQQTDSEISGFQSQEAAVNRQLMSLTEEIAKIRSIAEKGLFPMNRLNQLSRDRDVYEGKLGEVQSAIARARKTIGETNLQIDLADQKLQEEAAQGLRDVRIQIGDMAEKLRVARDVLSRIELKAPIAGVVQNIRVHTVGGVLKPGEAVMDLVPIDDDLVVTVRVSPFDVSHLHTGLEAEVRFPTFKSRQTPVIFGRVEAISADSMVDERNPQGSFYQARVRVDPAKLPEELRGKLTPGMPADVIVATESRTVLQYLVKPFYDSIHKSFREY</sequence>
<dbReference type="Gene3D" id="2.40.30.170">
    <property type="match status" value="1"/>
</dbReference>
<keyword evidence="7 9" id="KW-1133">Transmembrane helix</keyword>
<dbReference type="RefSeq" id="WP_407051065.1">
    <property type="nucleotide sequence ID" value="NZ_CP158568.1"/>
</dbReference>
<dbReference type="InterPro" id="IPR058781">
    <property type="entry name" value="HH_AprE-like"/>
</dbReference>
<dbReference type="NCBIfam" id="TIGR01843">
    <property type="entry name" value="type_I_hlyD"/>
    <property type="match status" value="1"/>
</dbReference>
<proteinExistence type="inferred from homology"/>
<evidence type="ECO:0000259" key="11">
    <source>
        <dbReference type="Pfam" id="PF25994"/>
    </source>
</evidence>
<dbReference type="AlphaFoldDB" id="A0AAU7XDU8"/>
<evidence type="ECO:0000256" key="10">
    <source>
        <dbReference type="SAM" id="Coils"/>
    </source>
</evidence>
<dbReference type="InterPro" id="IPR006144">
    <property type="entry name" value="Secretion_HlyD_CS"/>
</dbReference>
<evidence type="ECO:0000256" key="1">
    <source>
        <dbReference type="ARBA" id="ARBA00004377"/>
    </source>
</evidence>
<reference evidence="13" key="1">
    <citation type="submission" date="2024-06" db="EMBL/GenBank/DDBJ databases">
        <title>Methylostella associata gen. nov., sp. nov., a novel Ancalomicrobiaceae-affiliated facultatively methylotrophic bacteria that feed on methanotrophs of the genus Methylococcus.</title>
        <authorList>
            <person name="Saltykova V."/>
            <person name="Danilova O.V."/>
            <person name="Oshkin I.Y."/>
            <person name="Belova S.E."/>
            <person name="Pimenov N.V."/>
            <person name="Dedysh S.N."/>
        </authorList>
    </citation>
    <scope>NUCLEOTIDE SEQUENCE</scope>
    <source>
        <strain evidence="13">S20</strain>
    </source>
</reference>
<dbReference type="InterPro" id="IPR058982">
    <property type="entry name" value="Beta-barrel_AprE"/>
</dbReference>
<name>A0AAU7XDU8_9HYPH</name>